<accession>A0A250IXJ0</accession>
<evidence type="ECO:0000313" key="3">
    <source>
        <dbReference type="Proteomes" id="UP000217257"/>
    </source>
</evidence>
<dbReference type="AlphaFoldDB" id="A0A250IXJ0"/>
<feature type="region of interest" description="Disordered" evidence="1">
    <location>
        <begin position="16"/>
        <end position="39"/>
    </location>
</feature>
<dbReference type="Proteomes" id="UP000217257">
    <property type="component" value="Chromosome"/>
</dbReference>
<gene>
    <name evidence="2" type="ORF">CYFUS_001040</name>
</gene>
<dbReference type="KEGG" id="cfus:CYFUS_001040"/>
<proteinExistence type="predicted"/>
<organism evidence="2 3">
    <name type="scientific">Cystobacter fuscus</name>
    <dbReference type="NCBI Taxonomy" id="43"/>
    <lineage>
        <taxon>Bacteria</taxon>
        <taxon>Pseudomonadati</taxon>
        <taxon>Myxococcota</taxon>
        <taxon>Myxococcia</taxon>
        <taxon>Myxococcales</taxon>
        <taxon>Cystobacterineae</taxon>
        <taxon>Archangiaceae</taxon>
        <taxon>Cystobacter</taxon>
    </lineage>
</organism>
<name>A0A250IXJ0_9BACT</name>
<feature type="compositionally biased region" description="Polar residues" evidence="1">
    <location>
        <begin position="26"/>
        <end position="39"/>
    </location>
</feature>
<evidence type="ECO:0000256" key="1">
    <source>
        <dbReference type="SAM" id="MobiDB-lite"/>
    </source>
</evidence>
<protein>
    <submittedName>
        <fullName evidence="2">Uncharacterized protein</fullName>
    </submittedName>
</protein>
<reference evidence="2 3" key="1">
    <citation type="submission" date="2017-06" db="EMBL/GenBank/DDBJ databases">
        <title>Sequencing and comparative analysis of myxobacterial genomes.</title>
        <authorList>
            <person name="Rupp O."/>
            <person name="Goesmann A."/>
            <person name="Sogaard-Andersen L."/>
        </authorList>
    </citation>
    <scope>NUCLEOTIDE SEQUENCE [LARGE SCALE GENOMIC DNA]</scope>
    <source>
        <strain evidence="2 3">DSM 52655</strain>
    </source>
</reference>
<evidence type="ECO:0000313" key="2">
    <source>
        <dbReference type="EMBL" id="ATB35626.1"/>
    </source>
</evidence>
<dbReference type="EMBL" id="CP022098">
    <property type="protein sequence ID" value="ATB35626.1"/>
    <property type="molecule type" value="Genomic_DNA"/>
</dbReference>
<sequence>MKPLFDERELDAAQVLLRGDPRGADSCSTRSTCSVQEAR</sequence>